<reference evidence="3" key="1">
    <citation type="submission" date="2022-04" db="EMBL/GenBank/DDBJ databases">
        <title>Carnegiea gigantea Genome sequencing and assembly v2.</title>
        <authorList>
            <person name="Copetti D."/>
            <person name="Sanderson M.J."/>
            <person name="Burquez A."/>
            <person name="Wojciechowski M.F."/>
        </authorList>
    </citation>
    <scope>NUCLEOTIDE SEQUENCE</scope>
    <source>
        <strain evidence="3">SGP5-SGP5p</strain>
        <tissue evidence="3">Aerial part</tissue>
    </source>
</reference>
<feature type="compositionally biased region" description="Basic residues" evidence="1">
    <location>
        <begin position="1"/>
        <end position="12"/>
    </location>
</feature>
<feature type="compositionally biased region" description="Basic and acidic residues" evidence="1">
    <location>
        <begin position="697"/>
        <end position="713"/>
    </location>
</feature>
<dbReference type="Proteomes" id="UP001153076">
    <property type="component" value="Unassembled WGS sequence"/>
</dbReference>
<name>A0A9Q1GN76_9CARY</name>
<dbReference type="Pfam" id="PF14111">
    <property type="entry name" value="DUF4283"/>
    <property type="match status" value="1"/>
</dbReference>
<dbReference type="InterPro" id="IPR036691">
    <property type="entry name" value="Endo/exonu/phosph_ase_sf"/>
</dbReference>
<feature type="region of interest" description="Disordered" evidence="1">
    <location>
        <begin position="1"/>
        <end position="55"/>
    </location>
</feature>
<comment type="caution">
    <text evidence="3">The sequence shown here is derived from an EMBL/GenBank/DDBJ whole genome shotgun (WGS) entry which is preliminary data.</text>
</comment>
<evidence type="ECO:0000256" key="1">
    <source>
        <dbReference type="SAM" id="MobiDB-lite"/>
    </source>
</evidence>
<feature type="compositionally biased region" description="Polar residues" evidence="1">
    <location>
        <begin position="443"/>
        <end position="466"/>
    </location>
</feature>
<gene>
    <name evidence="3" type="ORF">Cgig2_010180</name>
</gene>
<dbReference type="PANTHER" id="PTHR33233:SF14">
    <property type="entry name" value="ENDONUCLEASE_EXONUCLEASE_PHOSPHATASE"/>
    <property type="match status" value="1"/>
</dbReference>
<organism evidence="3 4">
    <name type="scientific">Carnegiea gigantea</name>
    <dbReference type="NCBI Taxonomy" id="171969"/>
    <lineage>
        <taxon>Eukaryota</taxon>
        <taxon>Viridiplantae</taxon>
        <taxon>Streptophyta</taxon>
        <taxon>Embryophyta</taxon>
        <taxon>Tracheophyta</taxon>
        <taxon>Spermatophyta</taxon>
        <taxon>Magnoliopsida</taxon>
        <taxon>eudicotyledons</taxon>
        <taxon>Gunneridae</taxon>
        <taxon>Pentapetalae</taxon>
        <taxon>Caryophyllales</taxon>
        <taxon>Cactineae</taxon>
        <taxon>Cactaceae</taxon>
        <taxon>Cactoideae</taxon>
        <taxon>Echinocereeae</taxon>
        <taxon>Carnegiea</taxon>
    </lineage>
</organism>
<dbReference type="Gene3D" id="3.60.10.10">
    <property type="entry name" value="Endonuclease/exonuclease/phosphatase"/>
    <property type="match status" value="1"/>
</dbReference>
<dbReference type="PANTHER" id="PTHR33233">
    <property type="entry name" value="ENDONUCLEASE/EXONUCLEASE/PHOSPHATASE"/>
    <property type="match status" value="1"/>
</dbReference>
<dbReference type="InterPro" id="IPR025558">
    <property type="entry name" value="DUF4283"/>
</dbReference>
<accession>A0A9Q1GN76</accession>
<evidence type="ECO:0000313" key="3">
    <source>
        <dbReference type="EMBL" id="KAJ8421613.1"/>
    </source>
</evidence>
<evidence type="ECO:0000259" key="2">
    <source>
        <dbReference type="Pfam" id="PF14111"/>
    </source>
</evidence>
<dbReference type="EMBL" id="JAKOGI010002634">
    <property type="protein sequence ID" value="KAJ8421613.1"/>
    <property type="molecule type" value="Genomic_DNA"/>
</dbReference>
<dbReference type="AlphaFoldDB" id="A0A9Q1GN76"/>
<feature type="compositionally biased region" description="Polar residues" evidence="1">
    <location>
        <begin position="32"/>
        <end position="46"/>
    </location>
</feature>
<feature type="region of interest" description="Disordered" evidence="1">
    <location>
        <begin position="443"/>
        <end position="467"/>
    </location>
</feature>
<keyword evidence="4" id="KW-1185">Reference proteome</keyword>
<dbReference type="OrthoDB" id="425619at2759"/>
<feature type="region of interest" description="Disordered" evidence="1">
    <location>
        <begin position="687"/>
        <end position="725"/>
    </location>
</feature>
<feature type="domain" description="DUF4283" evidence="2">
    <location>
        <begin position="234"/>
        <end position="312"/>
    </location>
</feature>
<protein>
    <recommendedName>
        <fullName evidence="2">DUF4283 domain-containing protein</fullName>
    </recommendedName>
</protein>
<proteinExistence type="predicted"/>
<dbReference type="SUPFAM" id="SSF56219">
    <property type="entry name" value="DNase I-like"/>
    <property type="match status" value="1"/>
</dbReference>
<evidence type="ECO:0000313" key="4">
    <source>
        <dbReference type="Proteomes" id="UP001153076"/>
    </source>
</evidence>
<sequence length="893" mass="101931">MARGGKRGRLRRNPVNTQPEISHHIQSYDIPSAQNGLPSPRTSGKQDNQDEALNPTEELNSNRQATQQLGQLFHSSNKQFESHTNLEATSPGEGSPFLICNWPHLQSIRAGSKSQEGHGSVASPTPQAMAAGSAINLDDAQAVSTERPQQTNPQMISAINQTVTGNLNQTPGTEAPQVDSHQHQNVFNTGSQVTTYASLINPKMGNNLKFIPTDLVNGNVCAKLETEDVLTEIEYWSSSVLCSVIGSNPPFEIIQNYIRKIWAHYEIDKILQVRKGLFLARFVHHQNKTTVESKGFYFFGNKPFVVKGWNLELEMHTGNLKSIPLWIRLPNLELKYWSISSLSKIGSLIGIPIKTDQYTISKTMIQYARLLIEVPIEGPFPDYVDFFNEKGQLIRQQVQFDWKPTKCTHCHMLGHTNDICKKKKEIRKEWRLIVQGVSTTQNIPSTLPQRETPVRQNSLPSSSAQDQGIHKELSTNKHFYLSMIYGLNHEQQRESLWNDLMDISSSIDRAWCLMGDFNTLRFKEDRIGGNEVQDSDIRELATHLDACEIHDLKSSGAYYSWTNKMIWSRIDHVFLNDLWYDSFDYTHSSYLPNSLSDHTPILLQFPSLPRPPSVFQYCDMWSKHKEFNNIILSHKDVVTRSLMLSLCGLLKRLRHPLRSLHRDNFSDLKNQQVRARNTLESLQKLHHQHPNNNSMAHQEKEYRPNQAARKKENGSSTEMTVLDFSMPKPSKENSSYIYTLKDQEGKIMEGFEEVGQAMFKFYKDMLGEQPTVRSHIDMDVIAQGKILSSEQQVSICRPFTNKDIKEALWSISNHKSPSPDGYSSGFFKSTWDQTGHLVCDAVQDFFQYTSLPKEISDTKLVVIPKVQHPQYAHEFYPISCYNVIYKCITKLLG</sequence>